<proteinExistence type="predicted"/>
<evidence type="ECO:0000313" key="1">
    <source>
        <dbReference type="EMBL" id="EDT37838.1"/>
    </source>
</evidence>
<reference evidence="1 2" key="1">
    <citation type="submission" date="2008-03" db="EMBL/GenBank/DDBJ databases">
        <title>Sequencing of the draft genome and assembly of Burkholderia ambifaria MEX-5.</title>
        <authorList>
            <consortium name="US DOE Joint Genome Institute (JGI-PGF)"/>
            <person name="Copeland A."/>
            <person name="Lucas S."/>
            <person name="Lapidus A."/>
            <person name="Glavina del Rio T."/>
            <person name="Dalin E."/>
            <person name="Tice H."/>
            <person name="Bruce D."/>
            <person name="Goodwin L."/>
            <person name="Pitluck S."/>
            <person name="Larimer F."/>
            <person name="Land M.L."/>
            <person name="Hauser L."/>
            <person name="Tiedje J."/>
            <person name="Richardson P."/>
        </authorList>
    </citation>
    <scope>NUCLEOTIDE SEQUENCE [LARGE SCALE GENOMIC DNA]</scope>
    <source>
        <strain evidence="1 2">MEX-5</strain>
    </source>
</reference>
<organism evidence="1 2">
    <name type="scientific">Burkholderia ambifaria MEX-5</name>
    <dbReference type="NCBI Taxonomy" id="396597"/>
    <lineage>
        <taxon>Bacteria</taxon>
        <taxon>Pseudomonadati</taxon>
        <taxon>Pseudomonadota</taxon>
        <taxon>Betaproteobacteria</taxon>
        <taxon>Burkholderiales</taxon>
        <taxon>Burkholderiaceae</taxon>
        <taxon>Burkholderia</taxon>
        <taxon>Burkholderia cepacia complex</taxon>
    </lineage>
</organism>
<protein>
    <submittedName>
        <fullName evidence="1">Uncharacterized protein</fullName>
    </submittedName>
</protein>
<name>B1TF19_9BURK</name>
<accession>B1TF19</accession>
<dbReference type="Proteomes" id="UP000004814">
    <property type="component" value="Unassembled WGS sequence"/>
</dbReference>
<dbReference type="EMBL" id="ABLK01000373">
    <property type="protein sequence ID" value="EDT37838.1"/>
    <property type="molecule type" value="Genomic_DNA"/>
</dbReference>
<comment type="caution">
    <text evidence="1">The sequence shown here is derived from an EMBL/GenBank/DDBJ whole genome shotgun (WGS) entry which is preliminary data.</text>
</comment>
<sequence length="199" mass="22636">MIGFARLLRASLSAWCFRLIRPCREFIPGQRARHRGKRCRFWIHRHRRLIGIRDCGKSGQTRSNFHTASSVRFKCLGISRRPNPPSLRVQSLAKGNCLDQSDGFDSWMELPPQFRIQAHTTGDESAVRRNSRGERYFSALRDVLVVMCMNASLCEKLRLHFRTRWAAAVYPYMDCSGQLIPDTASSFSAAMAGASPSLD</sequence>
<gene>
    <name evidence="1" type="ORF">BamMEX5DRAFT_6385</name>
</gene>
<dbReference type="AlphaFoldDB" id="B1TF19"/>
<evidence type="ECO:0000313" key="2">
    <source>
        <dbReference type="Proteomes" id="UP000004814"/>
    </source>
</evidence>